<keyword evidence="5" id="KW-0862">Zinc</keyword>
<feature type="region of interest" description="Disordered" evidence="8">
    <location>
        <begin position="482"/>
        <end position="523"/>
    </location>
</feature>
<evidence type="ECO:0000256" key="3">
    <source>
        <dbReference type="ARBA" id="ARBA00022723"/>
    </source>
</evidence>
<protein>
    <recommendedName>
        <fullName evidence="7">Cysteine--tRNA ligase, cytoplasmic</fullName>
    </recommendedName>
</protein>
<dbReference type="PANTHER" id="PTHR10890">
    <property type="entry name" value="CYSTEINYL-TRNA SYNTHETASE"/>
    <property type="match status" value="1"/>
</dbReference>
<evidence type="ECO:0000256" key="5">
    <source>
        <dbReference type="ARBA" id="ARBA00022833"/>
    </source>
</evidence>
<dbReference type="PANTHER" id="PTHR10890:SF3">
    <property type="entry name" value="CYSTEINE--TRNA LIGASE, CYTOPLASMIC"/>
    <property type="match status" value="1"/>
</dbReference>
<comment type="cofactor">
    <cofactor evidence="1">
        <name>Zn(2+)</name>
        <dbReference type="ChEBI" id="CHEBI:29105"/>
    </cofactor>
</comment>
<sequence>MKAKSDLLKSAKDPISEWLDKKLGATVKDNAIFTSLPRYWENEFHKDMKALNVLPPDVLTRVSEYIPQIISFIQKIIENGIAYESNGSVYFSVSEFDSKDKHHYARLVPEAYGDTKSLQEGEGDLTEDTAEKRSPNDFALWKRSKAGEPSWESPWGAGRPGWHIECSAMASDICGSKLDIHTGGVDLKFPHHDNELAQSEAYFNEAGWVNYFLHTGHLTIAGCKMSKSLKNFITISDALKRHTARQLRLAFLLHGWKETLDYSDNTMEMAMQIEKLFNEFFLTVKDALRCGYEEGCGGSWGPEEQQLAAKLSSVKEQVHAALCDNIDTRSALDCLRELVAASHVYLRQTPPRSSPLLAEAARYVTDVLHIFGAVEGPRGGIGFPVGDAGGLDLEEAVMPYLEALGAFRARVREGARAEGARGVLALCDQLRDHVLPALGVRMEDRADRTVLKLVSKEELMREREEKQRVEAEKQKKKQELLEAQRAKEEQKKIPPTEMFKSETDKYSKFDEKGLPTHDHEGKELSKGLIKKLQKLQQAQEKKHNEYLTTLNKCS</sequence>
<dbReference type="InterPro" id="IPR024909">
    <property type="entry name" value="Cys-tRNA/MSH_ligase"/>
</dbReference>
<evidence type="ECO:0000256" key="4">
    <source>
        <dbReference type="ARBA" id="ARBA00022741"/>
    </source>
</evidence>
<evidence type="ECO:0000256" key="7">
    <source>
        <dbReference type="ARBA" id="ARBA00039362"/>
    </source>
</evidence>
<keyword evidence="11" id="KW-1185">Reference proteome</keyword>
<evidence type="ECO:0000313" key="11">
    <source>
        <dbReference type="Proteomes" id="UP000837857"/>
    </source>
</evidence>
<dbReference type="InterPro" id="IPR009080">
    <property type="entry name" value="tRNAsynth_Ia_anticodon-bd"/>
</dbReference>
<dbReference type="SUPFAM" id="SSF52374">
    <property type="entry name" value="Nucleotidylyl transferase"/>
    <property type="match status" value="1"/>
</dbReference>
<evidence type="ECO:0000256" key="2">
    <source>
        <dbReference type="ARBA" id="ARBA00022598"/>
    </source>
</evidence>
<dbReference type="Gene3D" id="3.40.50.620">
    <property type="entry name" value="HUPs"/>
    <property type="match status" value="1"/>
</dbReference>
<dbReference type="InterPro" id="IPR014729">
    <property type="entry name" value="Rossmann-like_a/b/a_fold"/>
</dbReference>
<evidence type="ECO:0000259" key="9">
    <source>
        <dbReference type="Pfam" id="PF01406"/>
    </source>
</evidence>
<keyword evidence="4" id="KW-0547">Nucleotide-binding</keyword>
<feature type="domain" description="tRNA synthetases class I catalytic" evidence="9">
    <location>
        <begin position="20"/>
        <end position="271"/>
    </location>
</feature>
<accession>A0ABN8ISV7</accession>
<evidence type="ECO:0000256" key="6">
    <source>
        <dbReference type="ARBA" id="ARBA00022840"/>
    </source>
</evidence>
<organism evidence="10 11">
    <name type="scientific">Iphiclides podalirius</name>
    <name type="common">scarce swallowtail</name>
    <dbReference type="NCBI Taxonomy" id="110791"/>
    <lineage>
        <taxon>Eukaryota</taxon>
        <taxon>Metazoa</taxon>
        <taxon>Ecdysozoa</taxon>
        <taxon>Arthropoda</taxon>
        <taxon>Hexapoda</taxon>
        <taxon>Insecta</taxon>
        <taxon>Pterygota</taxon>
        <taxon>Neoptera</taxon>
        <taxon>Endopterygota</taxon>
        <taxon>Lepidoptera</taxon>
        <taxon>Glossata</taxon>
        <taxon>Ditrysia</taxon>
        <taxon>Papilionoidea</taxon>
        <taxon>Papilionidae</taxon>
        <taxon>Papilioninae</taxon>
        <taxon>Iphiclides</taxon>
    </lineage>
</organism>
<dbReference type="Pfam" id="PF01406">
    <property type="entry name" value="tRNA-synt_1e"/>
    <property type="match status" value="1"/>
</dbReference>
<keyword evidence="3" id="KW-0479">Metal-binding</keyword>
<proteinExistence type="predicted"/>
<dbReference type="Proteomes" id="UP000837857">
    <property type="component" value="Chromosome 3"/>
</dbReference>
<dbReference type="EMBL" id="OW152815">
    <property type="protein sequence ID" value="CAH2063402.1"/>
    <property type="molecule type" value="Genomic_DNA"/>
</dbReference>
<dbReference type="SUPFAM" id="SSF47323">
    <property type="entry name" value="Anticodon-binding domain of a subclass of class I aminoacyl-tRNA synthetases"/>
    <property type="match status" value="1"/>
</dbReference>
<dbReference type="PRINTS" id="PR00983">
    <property type="entry name" value="TRNASYNTHCYS"/>
</dbReference>
<keyword evidence="2" id="KW-0436">Ligase</keyword>
<evidence type="ECO:0000256" key="8">
    <source>
        <dbReference type="SAM" id="MobiDB-lite"/>
    </source>
</evidence>
<gene>
    <name evidence="10" type="ORF">IPOD504_LOCUS12506</name>
</gene>
<name>A0ABN8ISV7_9NEOP</name>
<reference evidence="10" key="1">
    <citation type="submission" date="2022-03" db="EMBL/GenBank/DDBJ databases">
        <authorList>
            <person name="Martin H S."/>
        </authorList>
    </citation>
    <scope>NUCLEOTIDE SEQUENCE</scope>
</reference>
<keyword evidence="6" id="KW-0067">ATP-binding</keyword>
<feature type="non-terminal residue" evidence="10">
    <location>
        <position position="554"/>
    </location>
</feature>
<dbReference type="InterPro" id="IPR032678">
    <property type="entry name" value="tRNA-synt_1_cat_dom"/>
</dbReference>
<evidence type="ECO:0000313" key="10">
    <source>
        <dbReference type="EMBL" id="CAH2063402.1"/>
    </source>
</evidence>
<evidence type="ECO:0000256" key="1">
    <source>
        <dbReference type="ARBA" id="ARBA00001947"/>
    </source>
</evidence>